<dbReference type="OrthoDB" id="2527245at2759"/>
<name>A0A1Y2FVY8_9BASI</name>
<evidence type="ECO:0000313" key="2">
    <source>
        <dbReference type="EMBL" id="ORY88182.1"/>
    </source>
</evidence>
<gene>
    <name evidence="2" type="ORF">BCR35DRAFT_301693</name>
</gene>
<dbReference type="EMBL" id="MCGR01000011">
    <property type="protein sequence ID" value="ORY88182.1"/>
    <property type="molecule type" value="Genomic_DNA"/>
</dbReference>
<dbReference type="InParanoid" id="A0A1Y2FVY8"/>
<proteinExistence type="predicted"/>
<organism evidence="2 3">
    <name type="scientific">Leucosporidium creatinivorum</name>
    <dbReference type="NCBI Taxonomy" id="106004"/>
    <lineage>
        <taxon>Eukaryota</taxon>
        <taxon>Fungi</taxon>
        <taxon>Dikarya</taxon>
        <taxon>Basidiomycota</taxon>
        <taxon>Pucciniomycotina</taxon>
        <taxon>Microbotryomycetes</taxon>
        <taxon>Leucosporidiales</taxon>
        <taxon>Leucosporidium</taxon>
    </lineage>
</organism>
<comment type="caution">
    <text evidence="2">The sequence shown here is derived from an EMBL/GenBank/DDBJ whole genome shotgun (WGS) entry which is preliminary data.</text>
</comment>
<evidence type="ECO:0000313" key="3">
    <source>
        <dbReference type="Proteomes" id="UP000193467"/>
    </source>
</evidence>
<sequence>MAWSTPVRTAGRCTYEYAPPPTPRSASAIEIKNRHQLQASTTLAISHFSSLLADLTASYSDTGSHLAGGGRVTERTRLDRIESFREDWMVGALMRVIPPALLPEGEEETFSDGTRYSLGGGTASSVASDGSPCPLPLRPRYLPFDPLERGVIAEKTIKADLNRRNALLIHEDFASLPRMAQRAIRRTLRTGKAVYVAPGLLASPSWVKEYEQQGWARPGIRWGNFKPDLIRFEEVKTKGSAEGEPRVVSFEVVEIKYQGQSGREVIYANYKVQALFYHLALTKLLSAIPSLIPSHRASLWISRDPRSPTYNEKPLAIRTSLAFVEHHLFVLLPQWLHAVTKVEWASYEERRERLRLAKKLETAPPTPTPLRVIALRQVEPVVKKDKPHSLLPLSSDPRSHVPLHELPPLPDEDDHDLRFPPLPDQTEDELADLLGGMALEATAA</sequence>
<dbReference type="AlphaFoldDB" id="A0A1Y2FVY8"/>
<reference evidence="2 3" key="1">
    <citation type="submission" date="2016-07" db="EMBL/GenBank/DDBJ databases">
        <title>Pervasive Adenine N6-methylation of Active Genes in Fungi.</title>
        <authorList>
            <consortium name="DOE Joint Genome Institute"/>
            <person name="Mondo S.J."/>
            <person name="Dannebaum R.O."/>
            <person name="Kuo R.C."/>
            <person name="Labutti K."/>
            <person name="Haridas S."/>
            <person name="Kuo A."/>
            <person name="Salamov A."/>
            <person name="Ahrendt S.R."/>
            <person name="Lipzen A."/>
            <person name="Sullivan W."/>
            <person name="Andreopoulos W.B."/>
            <person name="Clum A."/>
            <person name="Lindquist E."/>
            <person name="Daum C."/>
            <person name="Ramamoorthy G.K."/>
            <person name="Gryganskyi A."/>
            <person name="Culley D."/>
            <person name="Magnuson J.K."/>
            <person name="James T.Y."/>
            <person name="O'Malley M.A."/>
            <person name="Stajich J.E."/>
            <person name="Spatafora J.W."/>
            <person name="Visel A."/>
            <person name="Grigoriev I.V."/>
        </authorList>
    </citation>
    <scope>NUCLEOTIDE SEQUENCE [LARGE SCALE GENOMIC DNA]</scope>
    <source>
        <strain evidence="2 3">62-1032</strain>
    </source>
</reference>
<protein>
    <submittedName>
        <fullName evidence="2">Uncharacterized protein</fullName>
    </submittedName>
</protein>
<keyword evidence="3" id="KW-1185">Reference proteome</keyword>
<feature type="region of interest" description="Disordered" evidence="1">
    <location>
        <begin position="386"/>
        <end position="427"/>
    </location>
</feature>
<accession>A0A1Y2FVY8</accession>
<dbReference type="Proteomes" id="UP000193467">
    <property type="component" value="Unassembled WGS sequence"/>
</dbReference>
<evidence type="ECO:0000256" key="1">
    <source>
        <dbReference type="SAM" id="MobiDB-lite"/>
    </source>
</evidence>